<accession>W7XE51</accession>
<evidence type="ECO:0000313" key="2">
    <source>
        <dbReference type="Proteomes" id="UP000009168"/>
    </source>
</evidence>
<dbReference type="EMBL" id="GG662495">
    <property type="protein sequence ID" value="EWS72216.1"/>
    <property type="molecule type" value="Genomic_DNA"/>
</dbReference>
<dbReference type="AlphaFoldDB" id="W7XE51"/>
<reference evidence="2" key="1">
    <citation type="journal article" date="2006" name="PLoS Biol.">
        <title>Macronuclear genome sequence of the ciliate Tetrahymena thermophila, a model eukaryote.</title>
        <authorList>
            <person name="Eisen J.A."/>
            <person name="Coyne R.S."/>
            <person name="Wu M."/>
            <person name="Wu D."/>
            <person name="Thiagarajan M."/>
            <person name="Wortman J.R."/>
            <person name="Badger J.H."/>
            <person name="Ren Q."/>
            <person name="Amedeo P."/>
            <person name="Jones K.M."/>
            <person name="Tallon L.J."/>
            <person name="Delcher A.L."/>
            <person name="Salzberg S.L."/>
            <person name="Silva J.C."/>
            <person name="Haas B.J."/>
            <person name="Majoros W.H."/>
            <person name="Farzad M."/>
            <person name="Carlton J.M."/>
            <person name="Smith R.K. Jr."/>
            <person name="Garg J."/>
            <person name="Pearlman R.E."/>
            <person name="Karrer K.M."/>
            <person name="Sun L."/>
            <person name="Manning G."/>
            <person name="Elde N.C."/>
            <person name="Turkewitz A.P."/>
            <person name="Asai D.J."/>
            <person name="Wilkes D.E."/>
            <person name="Wang Y."/>
            <person name="Cai H."/>
            <person name="Collins K."/>
            <person name="Stewart B.A."/>
            <person name="Lee S.R."/>
            <person name="Wilamowska K."/>
            <person name="Weinberg Z."/>
            <person name="Ruzzo W.L."/>
            <person name="Wloga D."/>
            <person name="Gaertig J."/>
            <person name="Frankel J."/>
            <person name="Tsao C.-C."/>
            <person name="Gorovsky M.A."/>
            <person name="Keeling P.J."/>
            <person name="Waller R.F."/>
            <person name="Patron N.J."/>
            <person name="Cherry J.M."/>
            <person name="Stover N.A."/>
            <person name="Krieger C.J."/>
            <person name="del Toro C."/>
            <person name="Ryder H.F."/>
            <person name="Williamson S.C."/>
            <person name="Barbeau R.A."/>
            <person name="Hamilton E.P."/>
            <person name="Orias E."/>
        </authorList>
    </citation>
    <scope>NUCLEOTIDE SEQUENCE [LARGE SCALE GENOMIC DNA]</scope>
    <source>
        <strain evidence="2">SB210</strain>
    </source>
</reference>
<gene>
    <name evidence="1" type="ORF">TTHERM_000537059</name>
</gene>
<keyword evidence="2" id="KW-1185">Reference proteome</keyword>
<dbReference type="GeneID" id="24439470"/>
<dbReference type="KEGG" id="tet:TTHERM_000537059"/>
<dbReference type="RefSeq" id="XP_012655259.1">
    <property type="nucleotide sequence ID" value="XM_012799805.1"/>
</dbReference>
<evidence type="ECO:0000313" key="1">
    <source>
        <dbReference type="EMBL" id="EWS72216.1"/>
    </source>
</evidence>
<dbReference type="Proteomes" id="UP000009168">
    <property type="component" value="Unassembled WGS sequence"/>
</dbReference>
<proteinExistence type="predicted"/>
<sequence>MYILLKMEKFQITLQKLLIQKTLQEQLLSAISLSKIKINFISKLIHAHSNFNVIAQSQKIIQQILQTRTLFLYPLKIAEKVFQLNKKNFQKICRNPFSINMQLYKIFQINYKKQIPKQKLINQLTCMSVYSIIIYIQELN</sequence>
<organism evidence="1 2">
    <name type="scientific">Tetrahymena thermophila (strain SB210)</name>
    <dbReference type="NCBI Taxonomy" id="312017"/>
    <lineage>
        <taxon>Eukaryota</taxon>
        <taxon>Sar</taxon>
        <taxon>Alveolata</taxon>
        <taxon>Ciliophora</taxon>
        <taxon>Intramacronucleata</taxon>
        <taxon>Oligohymenophorea</taxon>
        <taxon>Hymenostomatida</taxon>
        <taxon>Tetrahymenina</taxon>
        <taxon>Tetrahymenidae</taxon>
        <taxon>Tetrahymena</taxon>
    </lineage>
</organism>
<dbReference type="InParanoid" id="W7XE51"/>
<protein>
    <submittedName>
        <fullName evidence="1">Uncharacterized protein</fullName>
    </submittedName>
</protein>
<name>W7XE51_TETTS</name>